<name>A0A128A2J1_9ARCH</name>
<feature type="region of interest" description="Disordered" evidence="1">
    <location>
        <begin position="104"/>
        <end position="125"/>
    </location>
</feature>
<proteinExistence type="predicted"/>
<dbReference type="AlphaFoldDB" id="A0A128A2J1"/>
<evidence type="ECO:0000313" key="2">
    <source>
        <dbReference type="EMBL" id="CUR51571.1"/>
    </source>
</evidence>
<gene>
    <name evidence="2" type="ORF">NDEV_0806</name>
</gene>
<feature type="compositionally biased region" description="Polar residues" evidence="1">
    <location>
        <begin position="110"/>
        <end position="125"/>
    </location>
</feature>
<dbReference type="KEGG" id="ndv:NDEV_0806"/>
<protein>
    <submittedName>
        <fullName evidence="2">Uncharacterized protein</fullName>
    </submittedName>
</protein>
<evidence type="ECO:0000313" key="3">
    <source>
        <dbReference type="Proteomes" id="UP000196239"/>
    </source>
</evidence>
<sequence>MSNKIALLLFTVSVLMTSLLAINVPQVNALTQRDFSVYDDSHTTASYGASKVCGNHLCSFGEHAQWINTLWQSQKTGYGKVGNAPHGEDVMHNMAGSTAPPMTAHGNMKMSDNMTMTGNTTKSTK</sequence>
<reference evidence="3" key="1">
    <citation type="submission" date="2015-10" db="EMBL/GenBank/DDBJ databases">
        <authorList>
            <person name="Lehtovirta-Morley L.E."/>
            <person name="Vieille C."/>
        </authorList>
    </citation>
    <scope>NUCLEOTIDE SEQUENCE [LARGE SCALE GENOMIC DNA]</scope>
</reference>
<evidence type="ECO:0000256" key="1">
    <source>
        <dbReference type="SAM" id="MobiDB-lite"/>
    </source>
</evidence>
<accession>A0A128A2J1</accession>
<dbReference type="Proteomes" id="UP000196239">
    <property type="component" value="Chromosome 1"/>
</dbReference>
<keyword evidence="3" id="KW-1185">Reference proteome</keyword>
<dbReference type="EMBL" id="LN890280">
    <property type="protein sequence ID" value="CUR51571.1"/>
    <property type="molecule type" value="Genomic_DNA"/>
</dbReference>
<organism evidence="2 3">
    <name type="scientific">Nitrosotalea devaniterrae</name>
    <dbReference type="NCBI Taxonomy" id="1078905"/>
    <lineage>
        <taxon>Archaea</taxon>
        <taxon>Nitrososphaerota</taxon>
        <taxon>Nitrososphaeria</taxon>
        <taxon>Nitrosotaleales</taxon>
        <taxon>Nitrosotaleaceae</taxon>
        <taxon>Nitrosotalea</taxon>
    </lineage>
</organism>